<evidence type="ECO:0000256" key="1">
    <source>
        <dbReference type="SAM" id="Phobius"/>
    </source>
</evidence>
<proteinExistence type="predicted"/>
<protein>
    <submittedName>
        <fullName evidence="2">Uncharacterized protein</fullName>
    </submittedName>
</protein>
<keyword evidence="1" id="KW-1133">Transmembrane helix</keyword>
<dbReference type="AlphaFoldDB" id="A0A3B1BW48"/>
<keyword evidence="1" id="KW-0472">Membrane</keyword>
<feature type="transmembrane region" description="Helical" evidence="1">
    <location>
        <begin position="36"/>
        <end position="56"/>
    </location>
</feature>
<organism evidence="2">
    <name type="scientific">hydrothermal vent metagenome</name>
    <dbReference type="NCBI Taxonomy" id="652676"/>
    <lineage>
        <taxon>unclassified sequences</taxon>
        <taxon>metagenomes</taxon>
        <taxon>ecological metagenomes</taxon>
    </lineage>
</organism>
<sequence length="58" mass="6380">MKIIAAGVMGMMVFFLYPKAKHWAENSPKAEKGDWNAALLPLAAVVAFVMLLIMMVRG</sequence>
<evidence type="ECO:0000313" key="2">
    <source>
        <dbReference type="EMBL" id="VAX10635.1"/>
    </source>
</evidence>
<dbReference type="EMBL" id="UOFX01000076">
    <property type="protein sequence ID" value="VAX10635.1"/>
    <property type="molecule type" value="Genomic_DNA"/>
</dbReference>
<gene>
    <name evidence="2" type="ORF">MNBD_GAMMA26-2382</name>
</gene>
<accession>A0A3B1BW48</accession>
<reference evidence="2" key="1">
    <citation type="submission" date="2018-06" db="EMBL/GenBank/DDBJ databases">
        <authorList>
            <person name="Zhirakovskaya E."/>
        </authorList>
    </citation>
    <scope>NUCLEOTIDE SEQUENCE</scope>
</reference>
<name>A0A3B1BW48_9ZZZZ</name>
<keyword evidence="1" id="KW-0812">Transmembrane</keyword>